<comment type="similarity">
    <text evidence="1">Belongs to the actin-binding proteins ADF family.</text>
</comment>
<dbReference type="GO" id="GO:0030042">
    <property type="term" value="P:actin filament depolymerization"/>
    <property type="evidence" value="ECO:0007669"/>
    <property type="project" value="InterPro"/>
</dbReference>
<dbReference type="GO" id="GO:0015629">
    <property type="term" value="C:actin cytoskeleton"/>
    <property type="evidence" value="ECO:0007669"/>
    <property type="project" value="InterPro"/>
</dbReference>
<dbReference type="Pfam" id="PF00241">
    <property type="entry name" value="Cofilin_ADF"/>
    <property type="match status" value="1"/>
</dbReference>
<dbReference type="AlphaFoldDB" id="A0AA88GPF0"/>
<feature type="domain" description="ADF-H" evidence="3">
    <location>
        <begin position="2"/>
        <end position="146"/>
    </location>
</feature>
<organism evidence="4 5">
    <name type="scientific">Naegleria lovaniensis</name>
    <name type="common">Amoeba</name>
    <dbReference type="NCBI Taxonomy" id="51637"/>
    <lineage>
        <taxon>Eukaryota</taxon>
        <taxon>Discoba</taxon>
        <taxon>Heterolobosea</taxon>
        <taxon>Tetramitia</taxon>
        <taxon>Eutetramitia</taxon>
        <taxon>Vahlkampfiidae</taxon>
        <taxon>Naegleria</taxon>
    </lineage>
</organism>
<sequence>MMLPVTLHDDAMHAFQSMRMGKGDFKDCKFLVLKKLDGTFILDQELNSQCNTLSDLAQSLPHNETRFICYHLHFEMPKSQEQAAREGSRTKLVFVVWCPPATSVREKFQLAATTKTVKDKLNGIFVTHHASSKADLDEQQFIERCLTIMK</sequence>
<dbReference type="InterPro" id="IPR002108">
    <property type="entry name" value="ADF-H"/>
</dbReference>
<reference evidence="4 5" key="1">
    <citation type="journal article" date="2018" name="BMC Genomics">
        <title>The genome of Naegleria lovaniensis, the basis for a comparative approach to unravel pathogenicity factors of the human pathogenic amoeba N. fowleri.</title>
        <authorList>
            <person name="Liechti N."/>
            <person name="Schurch N."/>
            <person name="Bruggmann R."/>
            <person name="Wittwer M."/>
        </authorList>
    </citation>
    <scope>NUCLEOTIDE SEQUENCE [LARGE SCALE GENOMIC DNA]</scope>
    <source>
        <strain evidence="4 5">ATCC 30569</strain>
    </source>
</reference>
<dbReference type="SUPFAM" id="SSF55753">
    <property type="entry name" value="Actin depolymerizing proteins"/>
    <property type="match status" value="1"/>
</dbReference>
<dbReference type="SMART" id="SM00102">
    <property type="entry name" value="ADF"/>
    <property type="match status" value="1"/>
</dbReference>
<dbReference type="PROSITE" id="PS51263">
    <property type="entry name" value="ADF_H"/>
    <property type="match status" value="1"/>
</dbReference>
<dbReference type="InterPro" id="IPR017904">
    <property type="entry name" value="ADF/Cofilin"/>
</dbReference>
<dbReference type="GeneID" id="68097805"/>
<evidence type="ECO:0000256" key="2">
    <source>
        <dbReference type="ARBA" id="ARBA00023203"/>
    </source>
</evidence>
<evidence type="ECO:0000259" key="3">
    <source>
        <dbReference type="PROSITE" id="PS51263"/>
    </source>
</evidence>
<dbReference type="GO" id="GO:0003779">
    <property type="term" value="F:actin binding"/>
    <property type="evidence" value="ECO:0007669"/>
    <property type="project" value="UniProtKB-KW"/>
</dbReference>
<evidence type="ECO:0000256" key="1">
    <source>
        <dbReference type="ARBA" id="ARBA00006844"/>
    </source>
</evidence>
<dbReference type="Gene3D" id="3.40.20.10">
    <property type="entry name" value="Severin"/>
    <property type="match status" value="1"/>
</dbReference>
<name>A0AA88GPF0_NAELO</name>
<dbReference type="EMBL" id="PYSW02000024">
    <property type="protein sequence ID" value="KAG2382148.1"/>
    <property type="molecule type" value="Genomic_DNA"/>
</dbReference>
<gene>
    <name evidence="4" type="ORF">C9374_005350</name>
</gene>
<protein>
    <recommendedName>
        <fullName evidence="3">ADF-H domain-containing protein</fullName>
    </recommendedName>
</protein>
<dbReference type="InterPro" id="IPR029006">
    <property type="entry name" value="ADF-H/Gelsolin-like_dom_sf"/>
</dbReference>
<proteinExistence type="inferred from homology"/>
<accession>A0AA88GPF0</accession>
<dbReference type="Proteomes" id="UP000816034">
    <property type="component" value="Unassembled WGS sequence"/>
</dbReference>
<comment type="caution">
    <text evidence="4">The sequence shown here is derived from an EMBL/GenBank/DDBJ whole genome shotgun (WGS) entry which is preliminary data.</text>
</comment>
<dbReference type="PANTHER" id="PTHR11913">
    <property type="entry name" value="COFILIN-RELATED"/>
    <property type="match status" value="1"/>
</dbReference>
<evidence type="ECO:0000313" key="5">
    <source>
        <dbReference type="Proteomes" id="UP000816034"/>
    </source>
</evidence>
<keyword evidence="5" id="KW-1185">Reference proteome</keyword>
<evidence type="ECO:0000313" key="4">
    <source>
        <dbReference type="EMBL" id="KAG2382148.1"/>
    </source>
</evidence>
<keyword evidence="2" id="KW-0009">Actin-binding</keyword>
<dbReference type="RefSeq" id="XP_044547827.1">
    <property type="nucleotide sequence ID" value="XM_044695091.1"/>
</dbReference>